<dbReference type="Gene3D" id="3.30.450.20">
    <property type="entry name" value="PAS domain"/>
    <property type="match status" value="1"/>
</dbReference>
<dbReference type="SUPFAM" id="SSF55874">
    <property type="entry name" value="ATPase domain of HSP90 chaperone/DNA topoisomerase II/histidine kinase"/>
    <property type="match status" value="1"/>
</dbReference>
<name>A0ABQ4UVX6_9HYPH</name>
<dbReference type="SMART" id="SM00387">
    <property type="entry name" value="HATPase_c"/>
    <property type="match status" value="1"/>
</dbReference>
<dbReference type="PROSITE" id="PS50109">
    <property type="entry name" value="HIS_KIN"/>
    <property type="match status" value="1"/>
</dbReference>
<dbReference type="Pfam" id="PF02518">
    <property type="entry name" value="HATPase_c"/>
    <property type="match status" value="1"/>
</dbReference>
<keyword evidence="6" id="KW-0418">Kinase</keyword>
<dbReference type="SUPFAM" id="SSF55781">
    <property type="entry name" value="GAF domain-like"/>
    <property type="match status" value="1"/>
</dbReference>
<protein>
    <recommendedName>
        <fullName evidence="2">histidine kinase</fullName>
        <ecNumber evidence="2">2.7.13.3</ecNumber>
    </recommendedName>
</protein>
<dbReference type="RefSeq" id="WP_137829628.1">
    <property type="nucleotide sequence ID" value="NZ_BPRE01000008.1"/>
</dbReference>
<keyword evidence="5" id="KW-0547">Nucleotide-binding</keyword>
<gene>
    <name evidence="9" type="ORF">BGCPKDLD_2850</name>
</gene>
<evidence type="ECO:0000256" key="3">
    <source>
        <dbReference type="ARBA" id="ARBA00022553"/>
    </source>
</evidence>
<dbReference type="Proteomes" id="UP001055093">
    <property type="component" value="Unassembled WGS sequence"/>
</dbReference>
<evidence type="ECO:0000256" key="2">
    <source>
        <dbReference type="ARBA" id="ARBA00012438"/>
    </source>
</evidence>
<evidence type="ECO:0000256" key="6">
    <source>
        <dbReference type="ARBA" id="ARBA00022777"/>
    </source>
</evidence>
<proteinExistence type="predicted"/>
<accession>A0ABQ4UVX6</accession>
<keyword evidence="7" id="KW-0067">ATP-binding</keyword>
<dbReference type="SMART" id="SM00911">
    <property type="entry name" value="HWE_HK"/>
    <property type="match status" value="1"/>
</dbReference>
<evidence type="ECO:0000313" key="9">
    <source>
        <dbReference type="EMBL" id="GJE76258.1"/>
    </source>
</evidence>
<dbReference type="InterPro" id="IPR011495">
    <property type="entry name" value="Sig_transdc_His_kin_sub2_dim/P"/>
</dbReference>
<comment type="caution">
    <text evidence="9">The sequence shown here is derived from an EMBL/GenBank/DDBJ whole genome shotgun (WGS) entry which is preliminary data.</text>
</comment>
<comment type="catalytic activity">
    <reaction evidence="1">
        <text>ATP + protein L-histidine = ADP + protein N-phospho-L-histidine.</text>
        <dbReference type="EC" id="2.7.13.3"/>
    </reaction>
</comment>
<dbReference type="InterPro" id="IPR036890">
    <property type="entry name" value="HATPase_C_sf"/>
</dbReference>
<dbReference type="InterPro" id="IPR003018">
    <property type="entry name" value="GAF"/>
</dbReference>
<dbReference type="Gene3D" id="3.30.450.40">
    <property type="match status" value="1"/>
</dbReference>
<dbReference type="InterPro" id="IPR011102">
    <property type="entry name" value="Sig_transdc_His_kinase_HWE"/>
</dbReference>
<keyword evidence="4" id="KW-0808">Transferase</keyword>
<evidence type="ECO:0000313" key="10">
    <source>
        <dbReference type="Proteomes" id="UP001055093"/>
    </source>
</evidence>
<evidence type="ECO:0000256" key="5">
    <source>
        <dbReference type="ARBA" id="ARBA00022741"/>
    </source>
</evidence>
<dbReference type="Pfam" id="PF13185">
    <property type="entry name" value="GAF_2"/>
    <property type="match status" value="1"/>
</dbReference>
<keyword evidence="3" id="KW-0597">Phosphoprotein</keyword>
<dbReference type="SMART" id="SM00065">
    <property type="entry name" value="GAF"/>
    <property type="match status" value="1"/>
</dbReference>
<dbReference type="InterPro" id="IPR029016">
    <property type="entry name" value="GAF-like_dom_sf"/>
</dbReference>
<reference evidence="9" key="1">
    <citation type="journal article" date="2021" name="Front. Microbiol.">
        <title>Comprehensive Comparative Genomics and Phenotyping of Methylobacterium Species.</title>
        <authorList>
            <person name="Alessa O."/>
            <person name="Ogura Y."/>
            <person name="Fujitani Y."/>
            <person name="Takami H."/>
            <person name="Hayashi T."/>
            <person name="Sahin N."/>
            <person name="Tani A."/>
        </authorList>
    </citation>
    <scope>NUCLEOTIDE SEQUENCE</scope>
    <source>
        <strain evidence="9">DSM 14458</strain>
    </source>
</reference>
<dbReference type="PANTHER" id="PTHR41523">
    <property type="entry name" value="TWO-COMPONENT SYSTEM SENSOR PROTEIN"/>
    <property type="match status" value="1"/>
</dbReference>
<dbReference type="PANTHER" id="PTHR41523:SF8">
    <property type="entry name" value="ETHYLENE RESPONSE SENSOR PROTEIN"/>
    <property type="match status" value="1"/>
</dbReference>
<dbReference type="InterPro" id="IPR003594">
    <property type="entry name" value="HATPase_dom"/>
</dbReference>
<evidence type="ECO:0000259" key="8">
    <source>
        <dbReference type="PROSITE" id="PS50109"/>
    </source>
</evidence>
<reference evidence="9" key="2">
    <citation type="submission" date="2021-08" db="EMBL/GenBank/DDBJ databases">
        <authorList>
            <person name="Tani A."/>
            <person name="Ola A."/>
            <person name="Ogura Y."/>
            <person name="Katsura K."/>
            <person name="Hayashi T."/>
        </authorList>
    </citation>
    <scope>NUCLEOTIDE SEQUENCE</scope>
    <source>
        <strain evidence="9">DSM 14458</strain>
    </source>
</reference>
<dbReference type="Pfam" id="PF07568">
    <property type="entry name" value="HisKA_2"/>
    <property type="match status" value="1"/>
</dbReference>
<evidence type="ECO:0000256" key="1">
    <source>
        <dbReference type="ARBA" id="ARBA00000085"/>
    </source>
</evidence>
<dbReference type="EMBL" id="BPRE01000008">
    <property type="protein sequence ID" value="GJE76258.1"/>
    <property type="molecule type" value="Genomic_DNA"/>
</dbReference>
<evidence type="ECO:0000256" key="4">
    <source>
        <dbReference type="ARBA" id="ARBA00022679"/>
    </source>
</evidence>
<feature type="domain" description="Histidine kinase" evidence="8">
    <location>
        <begin position="191"/>
        <end position="381"/>
    </location>
</feature>
<keyword evidence="10" id="KW-1185">Reference proteome</keyword>
<organism evidence="9 10">
    <name type="scientific">Methylorubrum suomiense</name>
    <dbReference type="NCBI Taxonomy" id="144191"/>
    <lineage>
        <taxon>Bacteria</taxon>
        <taxon>Pseudomonadati</taxon>
        <taxon>Pseudomonadota</taxon>
        <taxon>Alphaproteobacteria</taxon>
        <taxon>Hyphomicrobiales</taxon>
        <taxon>Methylobacteriaceae</taxon>
        <taxon>Methylorubrum</taxon>
    </lineage>
</organism>
<evidence type="ECO:0000256" key="7">
    <source>
        <dbReference type="ARBA" id="ARBA00022840"/>
    </source>
</evidence>
<dbReference type="Gene3D" id="3.30.565.10">
    <property type="entry name" value="Histidine kinase-like ATPase, C-terminal domain"/>
    <property type="match status" value="1"/>
</dbReference>
<dbReference type="InterPro" id="IPR005467">
    <property type="entry name" value="His_kinase_dom"/>
</dbReference>
<sequence>MTVTAPGALELRLRQQVILSDFGVEALQASALLPLLQRATELCAQGMGAQFCKALEYQPAQDLLLVCAGVGWEPDCIGRAVVGADLASPAGYALKTGHPVISNHLENETRFRTPTLMADHGIRRAVNVLITNRDGHYGVLEVDDTREGVFGEADIAFMQGFANLLGSAIERLRSEAKLKVALERQDLLTREMSHRVKNSLTVVAGLLALQVRGTDNEDVKSALSDARARVEAVAQVHDQLWRQPDITQIDLAGFLGALCDKLTESAGANALRCDAAALTIPADLAIPLGLFVNELVTNAIKYAYPQGQGQIRVEAFSRGDGGLTVAVADDGVGLPEGFDPAKARSSLGMRVINNLSRQLDGELVLVPGRGARFEVRMAPRP</sequence>
<dbReference type="EC" id="2.7.13.3" evidence="2"/>